<feature type="transmembrane region" description="Helical" evidence="7">
    <location>
        <begin position="235"/>
        <end position="255"/>
    </location>
</feature>
<comment type="similarity">
    <text evidence="7">Belongs to the binding-protein-dependent transport system permease family.</text>
</comment>
<dbReference type="PROSITE" id="PS50928">
    <property type="entry name" value="ABC_TM1"/>
    <property type="match status" value="1"/>
</dbReference>
<evidence type="ECO:0000256" key="2">
    <source>
        <dbReference type="ARBA" id="ARBA00022448"/>
    </source>
</evidence>
<evidence type="ECO:0000256" key="1">
    <source>
        <dbReference type="ARBA" id="ARBA00004651"/>
    </source>
</evidence>
<evidence type="ECO:0000256" key="7">
    <source>
        <dbReference type="RuleBase" id="RU363032"/>
    </source>
</evidence>
<comment type="subcellular location">
    <subcellularLocation>
        <location evidence="1 7">Cell membrane</location>
        <topology evidence="1 7">Multi-pass membrane protein</topology>
    </subcellularLocation>
</comment>
<evidence type="ECO:0000313" key="10">
    <source>
        <dbReference type="Proteomes" id="UP000186400"/>
    </source>
</evidence>
<feature type="transmembrane region" description="Helical" evidence="7">
    <location>
        <begin position="82"/>
        <end position="102"/>
    </location>
</feature>
<dbReference type="InterPro" id="IPR035906">
    <property type="entry name" value="MetI-like_sf"/>
</dbReference>
<proteinExistence type="inferred from homology"/>
<keyword evidence="3" id="KW-1003">Cell membrane</keyword>
<dbReference type="GO" id="GO:0005886">
    <property type="term" value="C:plasma membrane"/>
    <property type="evidence" value="ECO:0007669"/>
    <property type="project" value="UniProtKB-SubCell"/>
</dbReference>
<evidence type="ECO:0000256" key="5">
    <source>
        <dbReference type="ARBA" id="ARBA00022989"/>
    </source>
</evidence>
<keyword evidence="2 7" id="KW-0813">Transport</keyword>
<dbReference type="PANTHER" id="PTHR30043:SF1">
    <property type="entry name" value="ABC TRANSPORT SYSTEM PERMEASE PROTEIN P69"/>
    <property type="match status" value="1"/>
</dbReference>
<dbReference type="AlphaFoldDB" id="A0A1N6VXB4"/>
<dbReference type="OrthoDB" id="8557224at2"/>
<protein>
    <submittedName>
        <fullName evidence="9">Phosphonate transport system permease protein</fullName>
    </submittedName>
</protein>
<dbReference type="PANTHER" id="PTHR30043">
    <property type="entry name" value="PHOSPHONATES TRANSPORT SYSTEM PERMEASE PROTEIN"/>
    <property type="match status" value="1"/>
</dbReference>
<dbReference type="InterPro" id="IPR000515">
    <property type="entry name" value="MetI-like"/>
</dbReference>
<evidence type="ECO:0000256" key="4">
    <source>
        <dbReference type="ARBA" id="ARBA00022692"/>
    </source>
</evidence>
<name>A0A1N6VXB4_9SPIO</name>
<feature type="transmembrane region" description="Helical" evidence="7">
    <location>
        <begin position="25"/>
        <end position="45"/>
    </location>
</feature>
<dbReference type="GO" id="GO:0015416">
    <property type="term" value="F:ABC-type phosphonate transporter activity"/>
    <property type="evidence" value="ECO:0007669"/>
    <property type="project" value="InterPro"/>
</dbReference>
<dbReference type="RefSeq" id="WP_076489493.1">
    <property type="nucleotide sequence ID" value="NZ_FTMS01000016.1"/>
</dbReference>
<dbReference type="STRING" id="159291.SAMN05920897_1169"/>
<evidence type="ECO:0000313" key="9">
    <source>
        <dbReference type="EMBL" id="SIQ82385.1"/>
    </source>
</evidence>
<dbReference type="Proteomes" id="UP000186400">
    <property type="component" value="Unassembled WGS sequence"/>
</dbReference>
<dbReference type="InterPro" id="IPR005769">
    <property type="entry name" value="PhnE/PtxC"/>
</dbReference>
<feature type="domain" description="ABC transmembrane type-1" evidence="8">
    <location>
        <begin position="76"/>
        <end position="259"/>
    </location>
</feature>
<evidence type="ECO:0000259" key="8">
    <source>
        <dbReference type="PROSITE" id="PS50928"/>
    </source>
</evidence>
<accession>A0A1N6VXB4</accession>
<dbReference type="SUPFAM" id="SSF161098">
    <property type="entry name" value="MetI-like"/>
    <property type="match status" value="1"/>
</dbReference>
<evidence type="ECO:0000256" key="3">
    <source>
        <dbReference type="ARBA" id="ARBA00022475"/>
    </source>
</evidence>
<dbReference type="CDD" id="cd06261">
    <property type="entry name" value="TM_PBP2"/>
    <property type="match status" value="1"/>
</dbReference>
<keyword evidence="4 7" id="KW-0812">Transmembrane</keyword>
<dbReference type="NCBIfam" id="TIGR01097">
    <property type="entry name" value="PhnE"/>
    <property type="match status" value="1"/>
</dbReference>
<dbReference type="EMBL" id="FTMS01000016">
    <property type="protein sequence ID" value="SIQ82385.1"/>
    <property type="molecule type" value="Genomic_DNA"/>
</dbReference>
<gene>
    <name evidence="9" type="ORF">SAMN05920897_1169</name>
</gene>
<evidence type="ECO:0000256" key="6">
    <source>
        <dbReference type="ARBA" id="ARBA00023136"/>
    </source>
</evidence>
<keyword evidence="5 7" id="KW-1133">Transmembrane helix</keyword>
<keyword evidence="6 7" id="KW-0472">Membrane</keyword>
<reference evidence="10" key="1">
    <citation type="submission" date="2017-01" db="EMBL/GenBank/DDBJ databases">
        <authorList>
            <person name="Varghese N."/>
            <person name="Submissions S."/>
        </authorList>
    </citation>
    <scope>NUCLEOTIDE SEQUENCE [LARGE SCALE GENOMIC DNA]</scope>
    <source>
        <strain evidence="10">ASpG1</strain>
    </source>
</reference>
<dbReference type="Gene3D" id="1.10.3720.10">
    <property type="entry name" value="MetI-like"/>
    <property type="match status" value="1"/>
</dbReference>
<feature type="transmembrane region" description="Helical" evidence="7">
    <location>
        <begin position="128"/>
        <end position="152"/>
    </location>
</feature>
<keyword evidence="10" id="KW-1185">Reference proteome</keyword>
<dbReference type="Pfam" id="PF00528">
    <property type="entry name" value="BPD_transp_1"/>
    <property type="match status" value="1"/>
</dbReference>
<organism evidence="9 10">
    <name type="scientific">Alkalispirochaeta americana</name>
    <dbReference type="NCBI Taxonomy" id="159291"/>
    <lineage>
        <taxon>Bacteria</taxon>
        <taxon>Pseudomonadati</taxon>
        <taxon>Spirochaetota</taxon>
        <taxon>Spirochaetia</taxon>
        <taxon>Spirochaetales</taxon>
        <taxon>Spirochaetaceae</taxon>
        <taxon>Alkalispirochaeta</taxon>
    </lineage>
</organism>
<sequence length="267" mass="29016">MPQVSSHTTNPPVILWKGKLKKAGAITAIAAIYIWAARGIGFNLFEIIRELPQFFSLLGEMIPPNWGYTARVFPALLETVQIAVLATLVGSILAFPLTLFSANNINTNTPLYFLAKGFMNFIRTIPELLYASILVAGIGLGAFSGMLALTIFSTAVIAKLASESLEAIDHGPIEALQAVGANKLEVIRFAVVPQMLSFYASYTLYVFEINIRASTVLGLVGAGGVGVLLRTSLDLFRYANAATTILITFVFVMIIDYTSTRMRERLT</sequence>
<feature type="transmembrane region" description="Helical" evidence="7">
    <location>
        <begin position="209"/>
        <end position="229"/>
    </location>
</feature>